<sequence>MKREQEQARAVPTHSLAILSAFGIAAALMTFVPTVKAQQQAQPAPAKAQEQKAPAAAGAAAAPAPMPAQAQGQEGMDEEDYVIYEPLQVGDATHDLFAWQRGGEIASTTPRPIAGNVANHSYQRYLKSFDYPIPESMGSIVKQTAVGGGSGPTK</sequence>
<evidence type="ECO:0000313" key="3">
    <source>
        <dbReference type="Proteomes" id="UP000281118"/>
    </source>
</evidence>
<proteinExistence type="predicted"/>
<protein>
    <submittedName>
        <fullName evidence="2">DUF3613 domain-containing protein</fullName>
    </submittedName>
</protein>
<name>A0A3S0XTY5_9BURK</name>
<feature type="compositionally biased region" description="Low complexity" evidence="1">
    <location>
        <begin position="42"/>
        <end position="74"/>
    </location>
</feature>
<dbReference type="InterPro" id="IPR022053">
    <property type="entry name" value="DUF3613"/>
</dbReference>
<feature type="region of interest" description="Disordered" evidence="1">
    <location>
        <begin position="42"/>
        <end position="79"/>
    </location>
</feature>
<dbReference type="Proteomes" id="UP000281118">
    <property type="component" value="Unassembled WGS sequence"/>
</dbReference>
<evidence type="ECO:0000313" key="2">
    <source>
        <dbReference type="EMBL" id="RUR69445.1"/>
    </source>
</evidence>
<dbReference type="EMBL" id="RXFT01000009">
    <property type="protein sequence ID" value="RUR69445.1"/>
    <property type="molecule type" value="Genomic_DNA"/>
</dbReference>
<dbReference type="RefSeq" id="WP_126023562.1">
    <property type="nucleotide sequence ID" value="NZ_RXFT01000009.1"/>
</dbReference>
<reference evidence="2 3" key="1">
    <citation type="submission" date="2018-12" db="EMBL/GenBank/DDBJ databases">
        <title>The genome sequences of Variovorax guangxiensis DSM 27352.</title>
        <authorList>
            <person name="Gao J."/>
            <person name="Sun J."/>
        </authorList>
    </citation>
    <scope>NUCLEOTIDE SEQUENCE [LARGE SCALE GENOMIC DNA]</scope>
    <source>
        <strain evidence="2 3">DSM 27352</strain>
    </source>
</reference>
<comment type="caution">
    <text evidence="2">The sequence shown here is derived from an EMBL/GenBank/DDBJ whole genome shotgun (WGS) entry which is preliminary data.</text>
</comment>
<gene>
    <name evidence="2" type="ORF">EJP67_20520</name>
</gene>
<evidence type="ECO:0000256" key="1">
    <source>
        <dbReference type="SAM" id="MobiDB-lite"/>
    </source>
</evidence>
<organism evidence="2 3">
    <name type="scientific">Variovorax guangxiensis</name>
    <dbReference type="NCBI Taxonomy" id="1775474"/>
    <lineage>
        <taxon>Bacteria</taxon>
        <taxon>Pseudomonadati</taxon>
        <taxon>Pseudomonadota</taxon>
        <taxon>Betaproteobacteria</taxon>
        <taxon>Burkholderiales</taxon>
        <taxon>Comamonadaceae</taxon>
        <taxon>Variovorax</taxon>
    </lineage>
</organism>
<accession>A0A3S0XTY5</accession>
<dbReference type="OrthoDB" id="8797260at2"/>
<dbReference type="AlphaFoldDB" id="A0A3S0XTY5"/>
<dbReference type="Pfam" id="PF12266">
    <property type="entry name" value="DUF3613"/>
    <property type="match status" value="1"/>
</dbReference>